<gene>
    <name evidence="1" type="ORF">FCM35_KLT18643</name>
</gene>
<dbReference type="EMBL" id="SWLB01000006">
    <property type="protein sequence ID" value="KAF3338056.1"/>
    <property type="molecule type" value="Genomic_DNA"/>
</dbReference>
<evidence type="ECO:0000313" key="1">
    <source>
        <dbReference type="EMBL" id="KAF3338056.1"/>
    </source>
</evidence>
<keyword evidence="2" id="KW-1185">Reference proteome</keyword>
<sequence length="71" mass="8115">MLHSHTEIKIFKSQLLPQRRNSSNTSVVDTPIAQIKMGKSTTIVTEGSKVTEIGQMTLNRKEEERMRDDSR</sequence>
<dbReference type="Proteomes" id="UP000623129">
    <property type="component" value="Unassembled WGS sequence"/>
</dbReference>
<evidence type="ECO:0000313" key="2">
    <source>
        <dbReference type="Proteomes" id="UP000623129"/>
    </source>
</evidence>
<name>A0A833RF67_9POAL</name>
<accession>A0A833RF67</accession>
<reference evidence="1" key="1">
    <citation type="submission" date="2020-01" db="EMBL/GenBank/DDBJ databases">
        <title>Genome sequence of Kobresia littledalei, the first chromosome-level genome in the family Cyperaceae.</title>
        <authorList>
            <person name="Qu G."/>
        </authorList>
    </citation>
    <scope>NUCLEOTIDE SEQUENCE</scope>
    <source>
        <strain evidence="1">C.B.Clarke</strain>
        <tissue evidence="1">Leaf</tissue>
    </source>
</reference>
<proteinExistence type="predicted"/>
<protein>
    <submittedName>
        <fullName evidence="1">Uncharacterized protein</fullName>
    </submittedName>
</protein>
<organism evidence="1 2">
    <name type="scientific">Carex littledalei</name>
    <dbReference type="NCBI Taxonomy" id="544730"/>
    <lineage>
        <taxon>Eukaryota</taxon>
        <taxon>Viridiplantae</taxon>
        <taxon>Streptophyta</taxon>
        <taxon>Embryophyta</taxon>
        <taxon>Tracheophyta</taxon>
        <taxon>Spermatophyta</taxon>
        <taxon>Magnoliopsida</taxon>
        <taxon>Liliopsida</taxon>
        <taxon>Poales</taxon>
        <taxon>Cyperaceae</taxon>
        <taxon>Cyperoideae</taxon>
        <taxon>Cariceae</taxon>
        <taxon>Carex</taxon>
        <taxon>Carex subgen. Euthyceras</taxon>
    </lineage>
</organism>
<dbReference type="AlphaFoldDB" id="A0A833RF67"/>
<comment type="caution">
    <text evidence="1">The sequence shown here is derived from an EMBL/GenBank/DDBJ whole genome shotgun (WGS) entry which is preliminary data.</text>
</comment>